<dbReference type="SUPFAM" id="SSF53335">
    <property type="entry name" value="S-adenosyl-L-methionine-dependent methyltransferases"/>
    <property type="match status" value="1"/>
</dbReference>
<dbReference type="InterPro" id="IPR007848">
    <property type="entry name" value="Small_mtfrase_dom"/>
</dbReference>
<keyword evidence="2" id="KW-0808">Transferase</keyword>
<dbReference type="CDD" id="cd02440">
    <property type="entry name" value="AdoMet_MTases"/>
    <property type="match status" value="1"/>
</dbReference>
<dbReference type="AlphaFoldDB" id="A0A383D127"/>
<evidence type="ECO:0000259" key="3">
    <source>
        <dbReference type="Pfam" id="PF05175"/>
    </source>
</evidence>
<dbReference type="Gene3D" id="3.40.50.150">
    <property type="entry name" value="Vaccinia Virus protein VP39"/>
    <property type="match status" value="1"/>
</dbReference>
<dbReference type="PANTHER" id="PTHR47816:SF4">
    <property type="entry name" value="RIBOSOMAL RNA SMALL SUBUNIT METHYLTRANSFERASE C"/>
    <property type="match status" value="1"/>
</dbReference>
<evidence type="ECO:0000313" key="4">
    <source>
        <dbReference type="EMBL" id="SVE38121.1"/>
    </source>
</evidence>
<proteinExistence type="predicted"/>
<dbReference type="InterPro" id="IPR046977">
    <property type="entry name" value="RsmC/RlmG"/>
</dbReference>
<dbReference type="GO" id="GO:0008757">
    <property type="term" value="F:S-adenosylmethionine-dependent methyltransferase activity"/>
    <property type="evidence" value="ECO:0007669"/>
    <property type="project" value="InterPro"/>
</dbReference>
<dbReference type="EMBL" id="UINC01213377">
    <property type="protein sequence ID" value="SVE38121.1"/>
    <property type="molecule type" value="Genomic_DNA"/>
</dbReference>
<accession>A0A383D127</accession>
<dbReference type="Pfam" id="PF05175">
    <property type="entry name" value="MTS"/>
    <property type="match status" value="1"/>
</dbReference>
<reference evidence="4" key="1">
    <citation type="submission" date="2018-05" db="EMBL/GenBank/DDBJ databases">
        <authorList>
            <person name="Lanie J.A."/>
            <person name="Ng W.-L."/>
            <person name="Kazmierczak K.M."/>
            <person name="Andrzejewski T.M."/>
            <person name="Davidsen T.M."/>
            <person name="Wayne K.J."/>
            <person name="Tettelin H."/>
            <person name="Glass J.I."/>
            <person name="Rusch D."/>
            <person name="Podicherti R."/>
            <person name="Tsui H.-C.T."/>
            <person name="Winkler M.E."/>
        </authorList>
    </citation>
    <scope>NUCLEOTIDE SEQUENCE</scope>
</reference>
<keyword evidence="1" id="KW-0489">Methyltransferase</keyword>
<evidence type="ECO:0000256" key="1">
    <source>
        <dbReference type="ARBA" id="ARBA00022603"/>
    </source>
</evidence>
<dbReference type="PANTHER" id="PTHR47816">
    <property type="entry name" value="RIBOSOMAL RNA SMALL SUBUNIT METHYLTRANSFERASE C"/>
    <property type="match status" value="1"/>
</dbReference>
<dbReference type="InterPro" id="IPR029063">
    <property type="entry name" value="SAM-dependent_MTases_sf"/>
</dbReference>
<sequence>MPNKSLDRLREDLIFTETLKERTFIFHTTWGLFNPKRIDPGSRLLVDCLATEATDRCLDLGCGYGPLGLTLGHMCPEGEVHMIDKDFVAVDYATRNAERNGLSNCRAYLSNAFSHVPASARFNTIVSNLPAKVGNELLSLMMHDTYARLEPGGRLWVVTISGLKDYIKRNFKEVFGNYKKIKQRGTHLVSLAVKE</sequence>
<organism evidence="4">
    <name type="scientific">marine metagenome</name>
    <dbReference type="NCBI Taxonomy" id="408172"/>
    <lineage>
        <taxon>unclassified sequences</taxon>
        <taxon>metagenomes</taxon>
        <taxon>ecological metagenomes</taxon>
    </lineage>
</organism>
<protein>
    <recommendedName>
        <fullName evidence="3">Methyltransferase small domain-containing protein</fullName>
    </recommendedName>
</protein>
<evidence type="ECO:0000256" key="2">
    <source>
        <dbReference type="ARBA" id="ARBA00022679"/>
    </source>
</evidence>
<feature type="domain" description="Methyltransferase small" evidence="3">
    <location>
        <begin position="25"/>
        <end position="187"/>
    </location>
</feature>
<gene>
    <name evidence="4" type="ORF">METZ01_LOCUS490975</name>
</gene>
<dbReference type="GO" id="GO:0032259">
    <property type="term" value="P:methylation"/>
    <property type="evidence" value="ECO:0007669"/>
    <property type="project" value="UniProtKB-KW"/>
</dbReference>
<name>A0A383D127_9ZZZZ</name>